<evidence type="ECO:0000313" key="4">
    <source>
        <dbReference type="Ensembl" id="ENSPLAP00000026141.1"/>
    </source>
</evidence>
<dbReference type="PANTHER" id="PTHR15746:SF25">
    <property type="entry name" value="CALPONIN HOMOLOGY DOMAIN-CONTAINING PROTEIN DDB_G0272472 ISOFORM X1"/>
    <property type="match status" value="1"/>
</dbReference>
<evidence type="ECO:0000259" key="3">
    <source>
        <dbReference type="PROSITE" id="PS51511"/>
    </source>
</evidence>
<dbReference type="PROSITE" id="PS51511">
    <property type="entry name" value="FIP_RBD"/>
    <property type="match status" value="1"/>
</dbReference>
<sequence length="74" mass="8435">RIKTKMSKLSALSGPYSQLTREELIALLLKQESQLSERDKKISELEQYIDNLLVRVIEESPSILMSMSSLKKPA</sequence>
<dbReference type="STRING" id="48699.ENSPLAP00000026141"/>
<reference evidence="4" key="1">
    <citation type="submission" date="2025-08" db="UniProtKB">
        <authorList>
            <consortium name="Ensembl"/>
        </authorList>
    </citation>
    <scope>IDENTIFICATION</scope>
</reference>
<dbReference type="Proteomes" id="UP000261500">
    <property type="component" value="Unplaced"/>
</dbReference>
<evidence type="ECO:0000256" key="1">
    <source>
        <dbReference type="ARBA" id="ARBA00022448"/>
    </source>
</evidence>
<protein>
    <recommendedName>
        <fullName evidence="3">FIP-RBD domain-containing protein</fullName>
    </recommendedName>
</protein>
<dbReference type="AlphaFoldDB" id="A0A3B3VMD3"/>
<evidence type="ECO:0000313" key="5">
    <source>
        <dbReference type="Proteomes" id="UP000261500"/>
    </source>
</evidence>
<dbReference type="Gene3D" id="1.20.5.2440">
    <property type="match status" value="1"/>
</dbReference>
<dbReference type="GO" id="GO:0045055">
    <property type="term" value="P:regulated exocytosis"/>
    <property type="evidence" value="ECO:0007669"/>
    <property type="project" value="TreeGrafter"/>
</dbReference>
<keyword evidence="1" id="KW-0813">Transport</keyword>
<organism evidence="4 5">
    <name type="scientific">Poecilia latipinna</name>
    <name type="common">sailfin molly</name>
    <dbReference type="NCBI Taxonomy" id="48699"/>
    <lineage>
        <taxon>Eukaryota</taxon>
        <taxon>Metazoa</taxon>
        <taxon>Chordata</taxon>
        <taxon>Craniata</taxon>
        <taxon>Vertebrata</taxon>
        <taxon>Euteleostomi</taxon>
        <taxon>Actinopterygii</taxon>
        <taxon>Neopterygii</taxon>
        <taxon>Teleostei</taxon>
        <taxon>Neoteleostei</taxon>
        <taxon>Acanthomorphata</taxon>
        <taxon>Ovalentaria</taxon>
        <taxon>Atherinomorphae</taxon>
        <taxon>Cyprinodontiformes</taxon>
        <taxon>Poeciliidae</taxon>
        <taxon>Poeciliinae</taxon>
        <taxon>Poecilia</taxon>
    </lineage>
</organism>
<dbReference type="InterPro" id="IPR019018">
    <property type="entry name" value="Rab-bd_FIP-RBD"/>
</dbReference>
<proteinExistence type="predicted"/>
<dbReference type="InterPro" id="IPR037245">
    <property type="entry name" value="FIP-RBD_C_sf"/>
</dbReference>
<dbReference type="GO" id="GO:0031267">
    <property type="term" value="F:small GTPase binding"/>
    <property type="evidence" value="ECO:0007669"/>
    <property type="project" value="InterPro"/>
</dbReference>
<keyword evidence="5" id="KW-1185">Reference proteome</keyword>
<accession>A0A3B3VMD3</accession>
<dbReference type="InterPro" id="IPR037789">
    <property type="entry name" value="FIP_classI"/>
</dbReference>
<feature type="domain" description="FIP-RBD" evidence="3">
    <location>
        <begin position="5"/>
        <end position="67"/>
    </location>
</feature>
<dbReference type="Pfam" id="PF09457">
    <property type="entry name" value="RBD-FIP"/>
    <property type="match status" value="1"/>
</dbReference>
<dbReference type="Ensembl" id="ENSPLAT00000017880.1">
    <property type="protein sequence ID" value="ENSPLAP00000026141.1"/>
    <property type="gene ID" value="ENSPLAG00000013688.1"/>
</dbReference>
<keyword evidence="2" id="KW-0597">Phosphoprotein</keyword>
<dbReference type="SUPFAM" id="SSF144270">
    <property type="entry name" value="Eferin C-derminal domain-like"/>
    <property type="match status" value="1"/>
</dbReference>
<dbReference type="PANTHER" id="PTHR15746">
    <property type="entry name" value="RAB11-RELATED"/>
    <property type="match status" value="1"/>
</dbReference>
<dbReference type="GeneTree" id="ENSGT00940000169772"/>
<evidence type="ECO:0000256" key="2">
    <source>
        <dbReference type="ARBA" id="ARBA00022553"/>
    </source>
</evidence>
<name>A0A3B3VMD3_9TELE</name>
<reference evidence="4" key="2">
    <citation type="submission" date="2025-09" db="UniProtKB">
        <authorList>
            <consortium name="Ensembl"/>
        </authorList>
    </citation>
    <scope>IDENTIFICATION</scope>
</reference>